<evidence type="ECO:0000256" key="7">
    <source>
        <dbReference type="ARBA" id="ARBA00023239"/>
    </source>
</evidence>
<comment type="catalytic activity">
    <reaction evidence="9">
        <text>O-phospho-L-threonine + H(+) = (R)-1-aminopropan-2-yl phosphate + CO2</text>
        <dbReference type="Rhea" id="RHEA:11492"/>
        <dbReference type="ChEBI" id="CHEBI:15378"/>
        <dbReference type="ChEBI" id="CHEBI:16526"/>
        <dbReference type="ChEBI" id="CHEBI:58563"/>
        <dbReference type="ChEBI" id="CHEBI:58675"/>
        <dbReference type="EC" id="4.1.1.81"/>
    </reaction>
</comment>
<gene>
    <name evidence="11" type="ORF">SAMN02745218_01658</name>
</gene>
<evidence type="ECO:0000256" key="1">
    <source>
        <dbReference type="ARBA" id="ARBA00001933"/>
    </source>
</evidence>
<evidence type="ECO:0000313" key="12">
    <source>
        <dbReference type="Proteomes" id="UP000184196"/>
    </source>
</evidence>
<evidence type="ECO:0000256" key="3">
    <source>
        <dbReference type="ARBA" id="ARBA00004953"/>
    </source>
</evidence>
<dbReference type="InterPro" id="IPR015424">
    <property type="entry name" value="PyrdxlP-dep_Trfase"/>
</dbReference>
<dbReference type="Proteomes" id="UP000184196">
    <property type="component" value="Unassembled WGS sequence"/>
</dbReference>
<evidence type="ECO:0000313" key="11">
    <source>
        <dbReference type="EMBL" id="SHF19192.1"/>
    </source>
</evidence>
<dbReference type="Gene3D" id="3.90.1150.10">
    <property type="entry name" value="Aspartate Aminotransferase, domain 1"/>
    <property type="match status" value="1"/>
</dbReference>
<comment type="pathway">
    <text evidence="3">Cofactor biosynthesis; adenosylcobalamin biosynthesis.</text>
</comment>
<dbReference type="GO" id="GO:0030170">
    <property type="term" value="F:pyridoxal phosphate binding"/>
    <property type="evidence" value="ECO:0007669"/>
    <property type="project" value="InterPro"/>
</dbReference>
<dbReference type="EC" id="4.1.1.81" evidence="4"/>
<dbReference type="SUPFAM" id="SSF53383">
    <property type="entry name" value="PLP-dependent transferases"/>
    <property type="match status" value="1"/>
</dbReference>
<evidence type="ECO:0000256" key="2">
    <source>
        <dbReference type="ARBA" id="ARBA00003444"/>
    </source>
</evidence>
<feature type="domain" description="Aminotransferase class I/classII large" evidence="10">
    <location>
        <begin position="35"/>
        <end position="362"/>
    </location>
</feature>
<reference evidence="12" key="1">
    <citation type="submission" date="2016-11" db="EMBL/GenBank/DDBJ databases">
        <authorList>
            <person name="Varghese N."/>
            <person name="Submissions S."/>
        </authorList>
    </citation>
    <scope>NUCLEOTIDE SEQUENCE [LARGE SCALE GENOMIC DNA]</scope>
    <source>
        <strain evidence="12">DSM 11792</strain>
    </source>
</reference>
<evidence type="ECO:0000256" key="6">
    <source>
        <dbReference type="ARBA" id="ARBA00022898"/>
    </source>
</evidence>
<protein>
    <recommendedName>
        <fullName evidence="4">threonine-phosphate decarboxylase</fullName>
        <ecNumber evidence="4">4.1.1.81</ecNumber>
    </recommendedName>
    <alternativeName>
        <fullName evidence="8">L-threonine-O-3-phosphate decarboxylase</fullName>
    </alternativeName>
</protein>
<dbReference type="PROSITE" id="PS00105">
    <property type="entry name" value="AA_TRANSFER_CLASS_1"/>
    <property type="match status" value="1"/>
</dbReference>
<keyword evidence="5" id="KW-0169">Cobalamin biosynthesis</keyword>
<dbReference type="OrthoDB" id="9813612at2"/>
<dbReference type="InterPro" id="IPR004838">
    <property type="entry name" value="NHTrfase_class1_PyrdxlP-BS"/>
</dbReference>
<evidence type="ECO:0000256" key="4">
    <source>
        <dbReference type="ARBA" id="ARBA00012285"/>
    </source>
</evidence>
<dbReference type="GO" id="GO:0009236">
    <property type="term" value="P:cobalamin biosynthetic process"/>
    <property type="evidence" value="ECO:0007669"/>
    <property type="project" value="UniProtKB-UniPathway"/>
</dbReference>
<dbReference type="GO" id="GO:0048472">
    <property type="term" value="F:threonine-phosphate decarboxylase activity"/>
    <property type="evidence" value="ECO:0007669"/>
    <property type="project" value="UniProtKB-EC"/>
</dbReference>
<evidence type="ECO:0000256" key="8">
    <source>
        <dbReference type="ARBA" id="ARBA00029996"/>
    </source>
</evidence>
<dbReference type="RefSeq" id="WP_073165007.1">
    <property type="nucleotide sequence ID" value="NZ_FQUW01000017.1"/>
</dbReference>
<keyword evidence="12" id="KW-1185">Reference proteome</keyword>
<dbReference type="AlphaFoldDB" id="A0A1M4ZN22"/>
<dbReference type="PANTHER" id="PTHR42885">
    <property type="entry name" value="HISTIDINOL-PHOSPHATE AMINOTRANSFERASE-RELATED"/>
    <property type="match status" value="1"/>
</dbReference>
<comment type="cofactor">
    <cofactor evidence="1">
        <name>pyridoxal 5'-phosphate</name>
        <dbReference type="ChEBI" id="CHEBI:597326"/>
    </cofactor>
</comment>
<dbReference type="InterPro" id="IPR015422">
    <property type="entry name" value="PyrdxlP-dep_Trfase_small"/>
</dbReference>
<dbReference type="Gene3D" id="3.40.640.10">
    <property type="entry name" value="Type I PLP-dependent aspartate aminotransferase-like (Major domain)"/>
    <property type="match status" value="1"/>
</dbReference>
<dbReference type="InterPro" id="IPR015421">
    <property type="entry name" value="PyrdxlP-dep_Trfase_major"/>
</dbReference>
<organism evidence="11 12">
    <name type="scientific">Desulfofundulus australicus DSM 11792</name>
    <dbReference type="NCBI Taxonomy" id="1121425"/>
    <lineage>
        <taxon>Bacteria</taxon>
        <taxon>Bacillati</taxon>
        <taxon>Bacillota</taxon>
        <taxon>Clostridia</taxon>
        <taxon>Eubacteriales</taxon>
        <taxon>Peptococcaceae</taxon>
        <taxon>Desulfofundulus</taxon>
    </lineage>
</organism>
<sequence>MVIYNDKINRGYQTVPPHGGNLVRASLEYGFAPQDFLDFSANINPLGPSPRVLEALKDNLWQISHYPDPDCRELKVTLAEHLGVDPSCLLVGNGASELIYLLARVFPFRRALIPAPTFSEYALAVRAAGGEVKYIFLDSSRGFPFPLKEVLKLLPEADALFLCNPNNPTGGLVTCRELGFLLETALACGSMIIVDEAFMDFVQNPASYSLLCQAGRHHRLILLYSLTKILAIPGLRLGVLVARPEVVRTLEKARDPWSVNALAQVAGVAGLRDRAYLEATREVVTREREFLFQELSSLPGWRPFPGTANFLLVDITNAGITAGELTGLLGRRGILVRNCSNFPGLTEGYIRVAVKGHDENLRLLKVLGEVLQER</sequence>
<dbReference type="PANTHER" id="PTHR42885:SF1">
    <property type="entry name" value="THREONINE-PHOSPHATE DECARBOXYLASE"/>
    <property type="match status" value="1"/>
</dbReference>
<dbReference type="Pfam" id="PF00155">
    <property type="entry name" value="Aminotran_1_2"/>
    <property type="match status" value="1"/>
</dbReference>
<proteinExistence type="predicted"/>
<dbReference type="UniPathway" id="UPA00148"/>
<keyword evidence="6" id="KW-0663">Pyridoxal phosphate</keyword>
<dbReference type="CDD" id="cd00609">
    <property type="entry name" value="AAT_like"/>
    <property type="match status" value="1"/>
</dbReference>
<dbReference type="InterPro" id="IPR005860">
    <property type="entry name" value="CobD"/>
</dbReference>
<accession>A0A1M4ZN22</accession>
<name>A0A1M4ZN22_9FIRM</name>
<keyword evidence="7" id="KW-0456">Lyase</keyword>
<evidence type="ECO:0000256" key="9">
    <source>
        <dbReference type="ARBA" id="ARBA00048531"/>
    </source>
</evidence>
<evidence type="ECO:0000259" key="10">
    <source>
        <dbReference type="Pfam" id="PF00155"/>
    </source>
</evidence>
<dbReference type="EMBL" id="FQUW01000017">
    <property type="protein sequence ID" value="SHF19192.1"/>
    <property type="molecule type" value="Genomic_DNA"/>
</dbReference>
<dbReference type="InterPro" id="IPR004839">
    <property type="entry name" value="Aminotransferase_I/II_large"/>
</dbReference>
<evidence type="ECO:0000256" key="5">
    <source>
        <dbReference type="ARBA" id="ARBA00022573"/>
    </source>
</evidence>
<comment type="function">
    <text evidence="2">Decarboxylates L-threonine-O-3-phosphate to yield (R)-1-amino-2-propanol O-2-phosphate, the precursor for the linkage between the nucleotide loop and the corrin ring in cobalamin.</text>
</comment>
<dbReference type="NCBIfam" id="TIGR01140">
    <property type="entry name" value="L_thr_O3P_dcar"/>
    <property type="match status" value="1"/>
</dbReference>